<sequence>MVECWAENPTERPTFAQIVDKLTVQKQLYVDLDCVFPPSEDEIEGLRDYDFNMADANGLHDRDTRCDLYSTNTMFHDGVGNWCSLAGP</sequence>
<gene>
    <name evidence="1" type="ORF">B5V51_14464</name>
</gene>
<reference evidence="1" key="1">
    <citation type="submission" date="2017-09" db="EMBL/GenBank/DDBJ databases">
        <title>Contemporary evolution of a Lepidopteran species, Heliothis virescens, in response to modern agricultural practices.</title>
        <authorList>
            <person name="Fritz M.L."/>
            <person name="Deyonke A.M."/>
            <person name="Papanicolaou A."/>
            <person name="Micinski S."/>
            <person name="Westbrook J."/>
            <person name="Gould F."/>
        </authorList>
    </citation>
    <scope>NUCLEOTIDE SEQUENCE [LARGE SCALE GENOMIC DNA]</scope>
    <source>
        <strain evidence="1">HvINT-</strain>
        <tissue evidence="1">Whole body</tissue>
    </source>
</reference>
<name>A0A2A4ISE8_HELVI</name>
<evidence type="ECO:0000313" key="1">
    <source>
        <dbReference type="EMBL" id="PCG62426.1"/>
    </source>
</evidence>
<proteinExistence type="predicted"/>
<organism evidence="1">
    <name type="scientific">Heliothis virescens</name>
    <name type="common">Tobacco budworm moth</name>
    <dbReference type="NCBI Taxonomy" id="7102"/>
    <lineage>
        <taxon>Eukaryota</taxon>
        <taxon>Metazoa</taxon>
        <taxon>Ecdysozoa</taxon>
        <taxon>Arthropoda</taxon>
        <taxon>Hexapoda</taxon>
        <taxon>Insecta</taxon>
        <taxon>Pterygota</taxon>
        <taxon>Neoptera</taxon>
        <taxon>Endopterygota</taxon>
        <taxon>Lepidoptera</taxon>
        <taxon>Glossata</taxon>
        <taxon>Ditrysia</taxon>
        <taxon>Noctuoidea</taxon>
        <taxon>Noctuidae</taxon>
        <taxon>Heliothinae</taxon>
        <taxon>Heliothis</taxon>
    </lineage>
</organism>
<protein>
    <submittedName>
        <fullName evidence="1">Uncharacterized protein</fullName>
    </submittedName>
</protein>
<accession>A0A2A4ISE8</accession>
<dbReference type="EMBL" id="NWSH01008763">
    <property type="protein sequence ID" value="PCG62426.1"/>
    <property type="molecule type" value="Genomic_DNA"/>
</dbReference>
<dbReference type="AlphaFoldDB" id="A0A2A4ISE8"/>
<comment type="caution">
    <text evidence="1">The sequence shown here is derived from an EMBL/GenBank/DDBJ whole genome shotgun (WGS) entry which is preliminary data.</text>
</comment>